<keyword evidence="4 13" id="KW-0813">Transport</keyword>
<evidence type="ECO:0000256" key="7">
    <source>
        <dbReference type="ARBA" id="ARBA00022795"/>
    </source>
</evidence>
<feature type="transmembrane region" description="Helical" evidence="13">
    <location>
        <begin position="85"/>
        <end position="110"/>
    </location>
</feature>
<dbReference type="InterPro" id="IPR029025">
    <property type="entry name" value="T3SS_substrate_exporter_C"/>
</dbReference>
<reference evidence="14" key="2">
    <citation type="journal article" date="2018" name="ISME J.">
        <title>A dynamic microbial community with high functional redundancy inhabits the cold, oxic subseafloor aquifer.</title>
        <authorList>
            <person name="Tully B.J."/>
            <person name="Wheat C.G."/>
            <person name="Glazer B.T."/>
            <person name="Huber J.A."/>
        </authorList>
    </citation>
    <scope>NUCLEOTIDE SEQUENCE</scope>
    <source>
        <strain evidence="14">NORP83</strain>
    </source>
</reference>
<sequence length="354" mass="39243">MAEGDDGEKTEEPTQKKLDDAFKKGDIAKSQEVNLFFGLLAATLGVSAMSTGMSSDVMMMLRRYIAMPHDILVDEASILILTKQIFMGAGAVLFLPLLLFMVAGVAGNLVQHKPLMTTEKIKPKLNKISLFAGAKRLFSGQSVANFLKGLFKLVVVTSLIIWAVLPDKEMLNQLMTADLNQLLYIILDMVIKVFIVALVAMAPIALADYLYQKATWMKKQRMSIKEIKDEYKQMEGDPLIKGKIRQLRMERARGRMMAEVPNAAVVITNPTHYAVALKYDEGMPVPICVAKGVDAVALRIREVAKDNNVTIVENPPLARALYASIELEEEVPGEHFKAVAQVIGYVMRLKGKMQ</sequence>
<evidence type="ECO:0000256" key="1">
    <source>
        <dbReference type="ARBA" id="ARBA00004651"/>
    </source>
</evidence>
<evidence type="ECO:0000256" key="10">
    <source>
        <dbReference type="ARBA" id="ARBA00023136"/>
    </source>
</evidence>
<evidence type="ECO:0000313" key="14">
    <source>
        <dbReference type="EMBL" id="PCJ00750.1"/>
    </source>
</evidence>
<evidence type="ECO:0000256" key="6">
    <source>
        <dbReference type="ARBA" id="ARBA00022692"/>
    </source>
</evidence>
<dbReference type="GO" id="GO:0044780">
    <property type="term" value="P:bacterial-type flagellum assembly"/>
    <property type="evidence" value="ECO:0007669"/>
    <property type="project" value="InterPro"/>
</dbReference>
<dbReference type="Gene3D" id="6.10.250.2080">
    <property type="match status" value="1"/>
</dbReference>
<reference key="1">
    <citation type="submission" date="2017-08" db="EMBL/GenBank/DDBJ databases">
        <title>A dynamic microbial community with high functional redundancy inhabits the cold, oxic subseafloor aquifer.</title>
        <authorList>
            <person name="Tully B.J."/>
            <person name="Wheat C.G."/>
            <person name="Glazer B.T."/>
            <person name="Huber J.A."/>
        </authorList>
    </citation>
    <scope>NUCLEOTIDE SEQUENCE [LARGE SCALE GENOMIC DNA]</scope>
</reference>
<dbReference type="Gene3D" id="3.40.1690.10">
    <property type="entry name" value="secretion proteins EscU"/>
    <property type="match status" value="1"/>
</dbReference>
<keyword evidence="7 13" id="KW-1005">Bacterial flagellum biogenesis</keyword>
<evidence type="ECO:0000256" key="12">
    <source>
        <dbReference type="ARBA" id="ARBA00025078"/>
    </source>
</evidence>
<comment type="similarity">
    <text evidence="2 13">Belongs to the type III secretion exporter family.</text>
</comment>
<dbReference type="InterPro" id="IPR006135">
    <property type="entry name" value="T3SS_substrate_exporter"/>
</dbReference>
<gene>
    <name evidence="13 14" type="primary">flhB</name>
    <name evidence="14" type="ORF">COB13_09070</name>
</gene>
<comment type="subcellular location">
    <subcellularLocation>
        <location evidence="1">Cell membrane</location>
        <topology evidence="1">Multi-pass membrane protein</topology>
    </subcellularLocation>
</comment>
<keyword evidence="14" id="KW-0282">Flagellum</keyword>
<evidence type="ECO:0000256" key="2">
    <source>
        <dbReference type="ARBA" id="ARBA00010690"/>
    </source>
</evidence>
<keyword evidence="5 13" id="KW-1003">Cell membrane</keyword>
<keyword evidence="8 13" id="KW-0653">Protein transport</keyword>
<dbReference type="AlphaFoldDB" id="A0A2A4Z1X8"/>
<evidence type="ECO:0000256" key="3">
    <source>
        <dbReference type="ARBA" id="ARBA00021622"/>
    </source>
</evidence>
<comment type="caution">
    <text evidence="14">The sequence shown here is derived from an EMBL/GenBank/DDBJ whole genome shotgun (WGS) entry which is preliminary data.</text>
</comment>
<keyword evidence="10 13" id="KW-0472">Membrane</keyword>
<keyword evidence="14" id="KW-0969">Cilium</keyword>
<dbReference type="SUPFAM" id="SSF160544">
    <property type="entry name" value="EscU C-terminal domain-like"/>
    <property type="match status" value="1"/>
</dbReference>
<protein>
    <recommendedName>
        <fullName evidence="3 13">Flagellar biosynthetic protein FlhB</fullName>
    </recommendedName>
</protein>
<proteinExistence type="inferred from homology"/>
<dbReference type="EMBL" id="NVUS01000010">
    <property type="protein sequence ID" value="PCJ00750.1"/>
    <property type="molecule type" value="Genomic_DNA"/>
</dbReference>
<feature type="transmembrane region" description="Helical" evidence="13">
    <location>
        <begin position="185"/>
        <end position="211"/>
    </location>
</feature>
<feature type="transmembrane region" description="Helical" evidence="13">
    <location>
        <begin position="145"/>
        <end position="165"/>
    </location>
</feature>
<evidence type="ECO:0000256" key="8">
    <source>
        <dbReference type="ARBA" id="ARBA00022927"/>
    </source>
</evidence>
<dbReference type="Pfam" id="PF01312">
    <property type="entry name" value="Bac_export_2"/>
    <property type="match status" value="1"/>
</dbReference>
<dbReference type="GO" id="GO:0005886">
    <property type="term" value="C:plasma membrane"/>
    <property type="evidence" value="ECO:0007669"/>
    <property type="project" value="UniProtKB-SubCell"/>
</dbReference>
<dbReference type="GO" id="GO:0009306">
    <property type="term" value="P:protein secretion"/>
    <property type="evidence" value="ECO:0007669"/>
    <property type="project" value="InterPro"/>
</dbReference>
<evidence type="ECO:0000256" key="4">
    <source>
        <dbReference type="ARBA" id="ARBA00022448"/>
    </source>
</evidence>
<dbReference type="PANTHER" id="PTHR30531:SF12">
    <property type="entry name" value="FLAGELLAR BIOSYNTHETIC PROTEIN FLHB"/>
    <property type="match status" value="1"/>
</dbReference>
<dbReference type="NCBIfam" id="TIGR00328">
    <property type="entry name" value="flhB"/>
    <property type="match status" value="1"/>
</dbReference>
<evidence type="ECO:0000256" key="13">
    <source>
        <dbReference type="RuleBase" id="RU364091"/>
    </source>
</evidence>
<keyword evidence="6 13" id="KW-0812">Transmembrane</keyword>
<dbReference type="PANTHER" id="PTHR30531">
    <property type="entry name" value="FLAGELLAR BIOSYNTHETIC PROTEIN FLHB"/>
    <property type="match status" value="1"/>
</dbReference>
<organism evidence="14">
    <name type="scientific">OCS116 cluster bacterium</name>
    <dbReference type="NCBI Taxonomy" id="2030921"/>
    <lineage>
        <taxon>Bacteria</taxon>
        <taxon>Pseudomonadati</taxon>
        <taxon>Pseudomonadota</taxon>
        <taxon>Alphaproteobacteria</taxon>
        <taxon>OCS116 cluster</taxon>
    </lineage>
</organism>
<dbReference type="FunFam" id="3.40.1690.10:FF:000001">
    <property type="entry name" value="Flagellar biosynthetic protein FlhB"/>
    <property type="match status" value="1"/>
</dbReference>
<dbReference type="InterPro" id="IPR006136">
    <property type="entry name" value="FlhB"/>
</dbReference>
<feature type="transmembrane region" description="Helical" evidence="13">
    <location>
        <begin position="33"/>
        <end position="53"/>
    </location>
</feature>
<comment type="function">
    <text evidence="12 13">Required for formation of the rod structure in the basal body of the flagellar apparatus. Together with FliI and FliH, may constitute the export apparatus of flagellin.</text>
</comment>
<evidence type="ECO:0000256" key="5">
    <source>
        <dbReference type="ARBA" id="ARBA00022475"/>
    </source>
</evidence>
<name>A0A2A4Z1X8_9PROT</name>
<keyword evidence="11 13" id="KW-1006">Bacterial flagellum protein export</keyword>
<accession>A0A2A4Z1X8</accession>
<dbReference type="PRINTS" id="PR00950">
    <property type="entry name" value="TYPE3IMSPROT"/>
</dbReference>
<keyword evidence="14" id="KW-0966">Cell projection</keyword>
<evidence type="ECO:0000256" key="9">
    <source>
        <dbReference type="ARBA" id="ARBA00022989"/>
    </source>
</evidence>
<evidence type="ECO:0000256" key="11">
    <source>
        <dbReference type="ARBA" id="ARBA00023225"/>
    </source>
</evidence>
<keyword evidence="9 13" id="KW-1133">Transmembrane helix</keyword>